<keyword evidence="3" id="KW-1185">Reference proteome</keyword>
<reference evidence="2" key="1">
    <citation type="submission" date="2022-10" db="EMBL/GenBank/DDBJ databases">
        <authorList>
            <person name="Hyden B.L."/>
            <person name="Feng K."/>
            <person name="Yates T."/>
            <person name="Jawdy S."/>
            <person name="Smart L.B."/>
            <person name="Muchero W."/>
        </authorList>
    </citation>
    <scope>NUCLEOTIDE SEQUENCE</scope>
    <source>
        <tissue evidence="2">Shoot tip</tissue>
    </source>
</reference>
<dbReference type="InterPro" id="IPR025558">
    <property type="entry name" value="DUF4283"/>
</dbReference>
<evidence type="ECO:0000259" key="1">
    <source>
        <dbReference type="Pfam" id="PF14111"/>
    </source>
</evidence>
<dbReference type="InterPro" id="IPR040256">
    <property type="entry name" value="At4g02000-like"/>
</dbReference>
<accession>A0ABQ8ZNS9</accession>
<reference evidence="2" key="2">
    <citation type="journal article" date="2023" name="Int. J. Mol. Sci.">
        <title>De Novo Assembly and Annotation of 11 Diverse Shrub Willow (Salix) Genomes Reveals Novel Gene Organization in Sex-Linked Regions.</title>
        <authorList>
            <person name="Hyden B."/>
            <person name="Feng K."/>
            <person name="Yates T.B."/>
            <person name="Jawdy S."/>
            <person name="Cereghino C."/>
            <person name="Smart L.B."/>
            <person name="Muchero W."/>
        </authorList>
    </citation>
    <scope>NUCLEOTIDE SEQUENCE</scope>
    <source>
        <tissue evidence="2">Shoot tip</tissue>
    </source>
</reference>
<evidence type="ECO:0000313" key="2">
    <source>
        <dbReference type="EMBL" id="KAJ6303570.1"/>
    </source>
</evidence>
<feature type="domain" description="DUF4283" evidence="1">
    <location>
        <begin position="13"/>
        <end position="86"/>
    </location>
</feature>
<protein>
    <recommendedName>
        <fullName evidence="1">DUF4283 domain-containing protein</fullName>
    </recommendedName>
</protein>
<dbReference type="EMBL" id="JAPFFI010000027">
    <property type="protein sequence ID" value="KAJ6303570.1"/>
    <property type="molecule type" value="Genomic_DNA"/>
</dbReference>
<sequence>MIRSKTACIVLKESAIIIKLIGKLFSYNFLREQLLRRWKLKGLMTIIDLENNFFIVKFLLDDDLKHVLIRAPWQVAGQYVTTKRLDVLEKISNVIGLTIKVDSHTMSPSRGNLLGYELNISEPLTPCIEMEGPTYRVVYEGIQVICFKCGYYGHERDNFPLNEKAKALASEAAELESMKDVTVPDNRSVEIENLEATCTKQVVGVDVCACTNATKESSLDLHTQ</sequence>
<dbReference type="PANTHER" id="PTHR31286">
    <property type="entry name" value="GLYCINE-RICH CELL WALL STRUCTURAL PROTEIN 1.8-LIKE"/>
    <property type="match status" value="1"/>
</dbReference>
<dbReference type="Proteomes" id="UP001141253">
    <property type="component" value="Chromosome 16"/>
</dbReference>
<comment type="caution">
    <text evidence="2">The sequence shown here is derived from an EMBL/GenBank/DDBJ whole genome shotgun (WGS) entry which is preliminary data.</text>
</comment>
<dbReference type="Pfam" id="PF14111">
    <property type="entry name" value="DUF4283"/>
    <property type="match status" value="1"/>
</dbReference>
<evidence type="ECO:0000313" key="3">
    <source>
        <dbReference type="Proteomes" id="UP001141253"/>
    </source>
</evidence>
<gene>
    <name evidence="2" type="ORF">OIU77_017449</name>
</gene>
<dbReference type="PANTHER" id="PTHR31286:SF99">
    <property type="entry name" value="DUF4283 DOMAIN-CONTAINING PROTEIN"/>
    <property type="match status" value="1"/>
</dbReference>
<name>A0ABQ8ZNS9_9ROSI</name>
<organism evidence="2 3">
    <name type="scientific">Salix suchowensis</name>
    <dbReference type="NCBI Taxonomy" id="1278906"/>
    <lineage>
        <taxon>Eukaryota</taxon>
        <taxon>Viridiplantae</taxon>
        <taxon>Streptophyta</taxon>
        <taxon>Embryophyta</taxon>
        <taxon>Tracheophyta</taxon>
        <taxon>Spermatophyta</taxon>
        <taxon>Magnoliopsida</taxon>
        <taxon>eudicotyledons</taxon>
        <taxon>Gunneridae</taxon>
        <taxon>Pentapetalae</taxon>
        <taxon>rosids</taxon>
        <taxon>fabids</taxon>
        <taxon>Malpighiales</taxon>
        <taxon>Salicaceae</taxon>
        <taxon>Saliceae</taxon>
        <taxon>Salix</taxon>
    </lineage>
</organism>
<proteinExistence type="predicted"/>